<feature type="compositionally biased region" description="Basic and acidic residues" evidence="1">
    <location>
        <begin position="264"/>
        <end position="276"/>
    </location>
</feature>
<gene>
    <name evidence="3" type="primary">LENG1</name>
    <name evidence="5" type="synonym">leng1</name>
</gene>
<keyword evidence="4" id="KW-1185">Reference proteome</keyword>
<feature type="compositionally biased region" description="Basic and acidic residues" evidence="1">
    <location>
        <begin position="231"/>
        <end position="248"/>
    </location>
</feature>
<dbReference type="AlphaFoldDB" id="A0A4W6D2W1"/>
<accession>A0A4W6D2W1</accession>
<dbReference type="Proteomes" id="UP000314980">
    <property type="component" value="Unassembled WGS sequence"/>
</dbReference>
<dbReference type="Pfam" id="PF10197">
    <property type="entry name" value="Cir_N"/>
    <property type="match status" value="1"/>
</dbReference>
<feature type="compositionally biased region" description="Basic and acidic residues" evidence="1">
    <location>
        <begin position="136"/>
        <end position="184"/>
    </location>
</feature>
<sequence>MNILPKKSWHVRNKDNVARVRRDEAQAAEEEREAKRRVDRAEQEARTEYLRRKARAALQSAGGKRDDDDDERSGGSGALEHLNLFPLEESSEKKGNEEYLKEKKEEKEKQERAIGLLVSLGPQPGSEVTPWYLKSSQEKEERKEKEKRKGISEEEREKKDRRLKDSLDPLKDMKKALGVKDRKEHKSKKKEKRDNGEKRSSGESSIERLRAERLQREAEERRRAQALLDQRSGKGKEPWREINERERPYNSAFFPELARKRQRRDRDSWREEILKS</sequence>
<dbReference type="GeneID" id="108887277"/>
<evidence type="ECO:0000313" key="5">
    <source>
        <dbReference type="RefSeq" id="XP_018538099.1"/>
    </source>
</evidence>
<dbReference type="InterPro" id="IPR019339">
    <property type="entry name" value="CIR_N_dom"/>
</dbReference>
<dbReference type="CTD" id="79165"/>
<keyword evidence="5" id="KW-0675">Receptor</keyword>
<evidence type="ECO:0000313" key="3">
    <source>
        <dbReference type="Ensembl" id="ENSLCAP00010019343.1"/>
    </source>
</evidence>
<dbReference type="SMART" id="SM01083">
    <property type="entry name" value="Cir_N"/>
    <property type="match status" value="1"/>
</dbReference>
<reference evidence="4" key="1">
    <citation type="submission" date="2015-09" db="EMBL/GenBank/DDBJ databases">
        <authorList>
            <person name="Sai Rama Sridatta P."/>
        </authorList>
    </citation>
    <scope>NUCLEOTIDE SEQUENCE [LARGE SCALE GENOMIC DNA]</scope>
</reference>
<feature type="domain" description="CBF1-interacting co-repressor CIR N-terminal" evidence="2">
    <location>
        <begin position="8"/>
        <end position="44"/>
    </location>
</feature>
<dbReference type="PANTHER" id="PTHR22093:SF0">
    <property type="entry name" value="LEUKOCYTE RECEPTOR CLUSTER MEMBER 1"/>
    <property type="match status" value="1"/>
</dbReference>
<reference evidence="3" key="3">
    <citation type="submission" date="2025-05" db="UniProtKB">
        <authorList>
            <consortium name="Ensembl"/>
        </authorList>
    </citation>
    <scope>IDENTIFICATION</scope>
</reference>
<feature type="compositionally biased region" description="Basic and acidic residues" evidence="1">
    <location>
        <begin position="192"/>
        <end position="223"/>
    </location>
</feature>
<dbReference type="Ensembl" id="ENSLCAT00010019753.1">
    <property type="protein sequence ID" value="ENSLCAP00010019343.1"/>
    <property type="gene ID" value="ENSLCAG00010009126.1"/>
</dbReference>
<dbReference type="Proteomes" id="UP000694890">
    <property type="component" value="Linkage group LG15"/>
</dbReference>
<feature type="compositionally biased region" description="Basic and acidic residues" evidence="1">
    <location>
        <begin position="90"/>
        <end position="112"/>
    </location>
</feature>
<dbReference type="InterPro" id="IPR039875">
    <property type="entry name" value="LENG1-like"/>
</dbReference>
<dbReference type="GeneTree" id="ENSGT00510000048131"/>
<dbReference type="InParanoid" id="A0A4W6D2W1"/>
<dbReference type="OrthoDB" id="2159131at2759"/>
<evidence type="ECO:0000256" key="1">
    <source>
        <dbReference type="SAM" id="MobiDB-lite"/>
    </source>
</evidence>
<protein>
    <submittedName>
        <fullName evidence="3">Leukocyte receptor cluster (LRC) member 1</fullName>
    </submittedName>
    <submittedName>
        <fullName evidence="5">Leukocyte receptor cluster member 1</fullName>
    </submittedName>
</protein>
<organism evidence="3 4">
    <name type="scientific">Lates calcarifer</name>
    <name type="common">Barramundi</name>
    <name type="synonym">Holocentrus calcarifer</name>
    <dbReference type="NCBI Taxonomy" id="8187"/>
    <lineage>
        <taxon>Eukaryota</taxon>
        <taxon>Metazoa</taxon>
        <taxon>Chordata</taxon>
        <taxon>Craniata</taxon>
        <taxon>Vertebrata</taxon>
        <taxon>Euteleostomi</taxon>
        <taxon>Actinopterygii</taxon>
        <taxon>Neopterygii</taxon>
        <taxon>Teleostei</taxon>
        <taxon>Neoteleostei</taxon>
        <taxon>Acanthomorphata</taxon>
        <taxon>Carangaria</taxon>
        <taxon>Carangaria incertae sedis</taxon>
        <taxon>Centropomidae</taxon>
        <taxon>Lates</taxon>
    </lineage>
</organism>
<feature type="region of interest" description="Disordered" evidence="1">
    <location>
        <begin position="20"/>
        <end position="276"/>
    </location>
</feature>
<proteinExistence type="predicted"/>
<name>A0A4W6D2W1_LATCA</name>
<feature type="compositionally biased region" description="Basic and acidic residues" evidence="1">
    <location>
        <begin position="32"/>
        <end position="51"/>
    </location>
</feature>
<reference evidence="5" key="2">
    <citation type="submission" date="2025-04" db="UniProtKB">
        <authorList>
            <consortium name="RefSeq"/>
        </authorList>
    </citation>
    <scope>IDENTIFICATION</scope>
    <source>
        <tissue evidence="5">Brain</tissue>
    </source>
</reference>
<dbReference type="STRING" id="8187.ENSLCAP00010019343"/>
<dbReference type="RefSeq" id="XP_018538099.1">
    <property type="nucleotide sequence ID" value="XM_018682583.2"/>
</dbReference>
<dbReference type="PANTHER" id="PTHR22093">
    <property type="entry name" value="LEUKOCYTE RECEPTOR CLUSTER LRC MEMBER 1"/>
    <property type="match status" value="1"/>
</dbReference>
<dbReference type="KEGG" id="lcf:108887277"/>
<evidence type="ECO:0000313" key="4">
    <source>
        <dbReference type="Proteomes" id="UP000314980"/>
    </source>
</evidence>
<evidence type="ECO:0000259" key="2">
    <source>
        <dbReference type="SMART" id="SM01083"/>
    </source>
</evidence>